<proteinExistence type="predicted"/>
<evidence type="ECO:0000313" key="2">
    <source>
        <dbReference type="EnsemblMetazoa" id="SMAR003864-PA"/>
    </source>
</evidence>
<dbReference type="HOGENOM" id="CLU_1527099_0_0_1"/>
<dbReference type="SUPFAM" id="SSF49599">
    <property type="entry name" value="TRAF domain-like"/>
    <property type="match status" value="1"/>
</dbReference>
<reference evidence="3" key="1">
    <citation type="submission" date="2011-05" db="EMBL/GenBank/DDBJ databases">
        <authorList>
            <person name="Richards S.R."/>
            <person name="Qu J."/>
            <person name="Jiang H."/>
            <person name="Jhangiani S.N."/>
            <person name="Agravi P."/>
            <person name="Goodspeed R."/>
            <person name="Gross S."/>
            <person name="Mandapat C."/>
            <person name="Jackson L."/>
            <person name="Mathew T."/>
            <person name="Pu L."/>
            <person name="Thornton R."/>
            <person name="Saada N."/>
            <person name="Wilczek-Boney K.B."/>
            <person name="Lee S."/>
            <person name="Kovar C."/>
            <person name="Wu Y."/>
            <person name="Scherer S.E."/>
            <person name="Worley K.C."/>
            <person name="Muzny D.M."/>
            <person name="Gibbs R."/>
        </authorList>
    </citation>
    <scope>NUCLEOTIDE SEQUENCE</scope>
    <source>
        <strain evidence="3">Brora</strain>
    </source>
</reference>
<feature type="domain" description="MATH" evidence="1">
    <location>
        <begin position="49"/>
        <end position="176"/>
    </location>
</feature>
<accession>T1IS10</accession>
<dbReference type="STRING" id="126957.T1IS10"/>
<dbReference type="PANTHER" id="PTHR10131:SF94">
    <property type="entry name" value="TNF RECEPTOR-ASSOCIATED FACTOR 4"/>
    <property type="match status" value="1"/>
</dbReference>
<dbReference type="PROSITE" id="PS50144">
    <property type="entry name" value="MATH"/>
    <property type="match status" value="1"/>
</dbReference>
<dbReference type="GO" id="GO:0043122">
    <property type="term" value="P:regulation of canonical NF-kappaB signal transduction"/>
    <property type="evidence" value="ECO:0007669"/>
    <property type="project" value="TreeGrafter"/>
</dbReference>
<dbReference type="EMBL" id="JH431408">
    <property type="status" value="NOT_ANNOTATED_CDS"/>
    <property type="molecule type" value="Genomic_DNA"/>
</dbReference>
<dbReference type="EnsemblMetazoa" id="SMAR003864-RA">
    <property type="protein sequence ID" value="SMAR003864-PA"/>
    <property type="gene ID" value="SMAR003864"/>
</dbReference>
<evidence type="ECO:0000313" key="3">
    <source>
        <dbReference type="Proteomes" id="UP000014500"/>
    </source>
</evidence>
<dbReference type="Gene3D" id="2.60.210.10">
    <property type="entry name" value="Apoptosis, Tumor Necrosis Factor Receptor Associated Protein 2, Chain A"/>
    <property type="match status" value="1"/>
</dbReference>
<sequence length="176" mass="20165">MQGFTVQTEDNKMLSDKIGLIYTQNCNQQDEIRKKVDEIEMDLKNKLKSFEYVWKVENFAQLQCYTKSAGTEEIVYSDPFYTSEFGYKIRLRLYPNGNGAGKGTHLYVFLQVMKGPHDAILNWPIARTRESRVGSSVPDSRIRVLGLTRYTAVKNDQRSSADLSGSRMARIMGWSS</sequence>
<dbReference type="AlphaFoldDB" id="T1IS10"/>
<name>T1IS10_STRMM</name>
<evidence type="ECO:0000259" key="1">
    <source>
        <dbReference type="PROSITE" id="PS50144"/>
    </source>
</evidence>
<dbReference type="InterPro" id="IPR008974">
    <property type="entry name" value="TRAF-like"/>
</dbReference>
<dbReference type="Pfam" id="PF22486">
    <property type="entry name" value="MATH_2"/>
    <property type="match status" value="1"/>
</dbReference>
<dbReference type="PANTHER" id="PTHR10131">
    <property type="entry name" value="TNF RECEPTOR ASSOCIATED FACTOR"/>
    <property type="match status" value="1"/>
</dbReference>
<dbReference type="PhylomeDB" id="T1IS10"/>
<reference evidence="2" key="2">
    <citation type="submission" date="2015-02" db="UniProtKB">
        <authorList>
            <consortium name="EnsemblMetazoa"/>
        </authorList>
    </citation>
    <scope>IDENTIFICATION</scope>
</reference>
<dbReference type="Proteomes" id="UP000014500">
    <property type="component" value="Unassembled WGS sequence"/>
</dbReference>
<protein>
    <recommendedName>
        <fullName evidence="1">MATH domain-containing protein</fullName>
    </recommendedName>
</protein>
<dbReference type="eggNOG" id="KOG0297">
    <property type="taxonomic scope" value="Eukaryota"/>
</dbReference>
<keyword evidence="3" id="KW-1185">Reference proteome</keyword>
<organism evidence="2 3">
    <name type="scientific">Strigamia maritima</name>
    <name type="common">European centipede</name>
    <name type="synonym">Geophilus maritimus</name>
    <dbReference type="NCBI Taxonomy" id="126957"/>
    <lineage>
        <taxon>Eukaryota</taxon>
        <taxon>Metazoa</taxon>
        <taxon>Ecdysozoa</taxon>
        <taxon>Arthropoda</taxon>
        <taxon>Myriapoda</taxon>
        <taxon>Chilopoda</taxon>
        <taxon>Pleurostigmophora</taxon>
        <taxon>Geophilomorpha</taxon>
        <taxon>Linotaeniidae</taxon>
        <taxon>Strigamia</taxon>
    </lineage>
</organism>
<dbReference type="InterPro" id="IPR002083">
    <property type="entry name" value="MATH/TRAF_dom"/>
</dbReference>